<feature type="non-terminal residue" evidence="1">
    <location>
        <position position="1614"/>
    </location>
</feature>
<name>A0ACB9W8C9_CHAAC</name>
<keyword evidence="2" id="KW-1185">Reference proteome</keyword>
<accession>A0ACB9W8C9</accession>
<sequence length="1614" mass="168363">MEMHMCTTRWKTKKCLWDSTLIAAVTLTFLLQAAGVRAAEPVDVLKALDFQSSPEGVRKTPGFCTARRGSKPDVAYRVGKEAQISAPTKQLFPGGVFPEDFSILFTIKPKAGLQSFLLSMYNEQGIQQLGVEVGRAPVFLYEDQNGKPAPEEYPLFRSINLADGKWHRVAISVEKKSVTIIVDCKKKVTRPLGRSDQAVINTEGITVFGTRILDEEVFEWSQHSHEGDIQQLLIVADPRAAHDYCEHYSPDCETPNHHDTPQAQQPDEEYTNYDYGELYDYNEGAVTTDPAPTAEVKAETNVGGEYYTDEYDYSTVDGNQPETPTETTGPTYEEEIVDDYITGVEQVGVDPTAVAETPAPSDPNVKAEPDVYEFKEYDHKEEVVEKPYDYSDYGDYGTAKANPTPALYDEEFGPGVPAETDIRESNDPDSQRQESQDTAALLGGGSYLGEKGEKGEPAVIEPGMLVEGPQGAPGQAVSITFSHTPVCLPQMGVPGTSGSQGPPGPLGDHGERGPPGRSGLPGSDGVPGPPGTILMLPEAQAQAILSQARLAMRGPSGPAGMTGRNGPVGGPGSNGFKGDGGDSGPQGPRGLQGSTGPTGKAGKRGRNGADGTRGMPGEGGGKGDRGFDGLPGLPGEKGHRVSGTGSRSTRAAFNQPGGAEFDVLGIWAFGERMEITDGESSALQVLQALQETMAREVKMARLDREVWLERVVLEVCSAPEGLRVLVGSVVFLVLMVNLVPKETWVHKESRGLLGSRVILVHMVLVVLKVRLGLLGPQGKLGLGGLSGADGPPGHPGKEGPAGEKGAAGFNGPMGSIGYPGPRGVKGAEGIRGLKGGKGEKGEDGFPGFKGDMGLKGDKGENGVFGVRGEDGPEGPKGTSGPNGESGPLGTGGEKGKLGVPGLPGYPGRQGSKGMFRVKVLAHPQPLSPSISRGMNPSAGCVFGRCAPSLSVDSFPTLAPTDSLDSQGRMERREEGDSPAKQDREGSAAQRVHVVGVVLEDQPESQVQRALQAMMEQGVHQERGDLKDHRDPSASPDLKDPTDRQGKMGCPVTPDREERRASMERRDLRDLEGWLDLRARLERQDLAESEDTQALQVHLVSKVCLDLLERRAERVIQVLRVVVARQDRPASGASRGPEVFQEPCNPSLLVLVFSSISNAIQGSGSRGDDRGPEIDGFSFNCCPTGPGGLKGGEGPQGPPGPLGSPGERGAAGPGGPIGLTGRNGPQGPPGPAGEKGGPGEKGPLGPAGRDGIQGPVGLPGPAGPQGPPGEDGDKGEVGGPGQKGSKGDHGELGPPGSAGLQGVLGAPGPAGSDGESGPRGQQGMFGQKGDEGSRGFPGLPGPVGLQGLPGPPGEKGENGDGPHGPPGPRGPQGSSGADGAQGPPGGIGSMGGVGEKGENGESGNPGSAGEPGLGGIRGENGEKGESAPPELLDQPVPAGPLETTAPRATPVLSDSQETPVPLERPVLLVLTTTERPDNQALQVHLVRLEYQDLRVKGDLLDKQVRRANKEKKDPREKLEPRGLMGKLDLWDLRGPLGSPVLRDCVEFLALLVSKGYRSFWSRRPPWTYLVGPPGLSGMKGDSGGKGGKGHPGRIGLIGPPGESGEKGDRGLPGSQ</sequence>
<organism evidence="1 2">
    <name type="scientific">Chaenocephalus aceratus</name>
    <name type="common">Blackfin icefish</name>
    <name type="synonym">Chaenichthys aceratus</name>
    <dbReference type="NCBI Taxonomy" id="36190"/>
    <lineage>
        <taxon>Eukaryota</taxon>
        <taxon>Metazoa</taxon>
        <taxon>Chordata</taxon>
        <taxon>Craniata</taxon>
        <taxon>Vertebrata</taxon>
        <taxon>Euteleostomi</taxon>
        <taxon>Actinopterygii</taxon>
        <taxon>Neopterygii</taxon>
        <taxon>Teleostei</taxon>
        <taxon>Neoteleostei</taxon>
        <taxon>Acanthomorphata</taxon>
        <taxon>Eupercaria</taxon>
        <taxon>Perciformes</taxon>
        <taxon>Notothenioidei</taxon>
        <taxon>Channichthyidae</taxon>
        <taxon>Chaenocephalus</taxon>
    </lineage>
</organism>
<proteinExistence type="predicted"/>
<dbReference type="Proteomes" id="UP001057452">
    <property type="component" value="Chromosome 17"/>
</dbReference>
<protein>
    <submittedName>
        <fullName evidence="1">Uncharacterized protein</fullName>
    </submittedName>
</protein>
<evidence type="ECO:0000313" key="1">
    <source>
        <dbReference type="EMBL" id="KAI4809502.1"/>
    </source>
</evidence>
<dbReference type="EMBL" id="CM043801">
    <property type="protein sequence ID" value="KAI4809502.1"/>
    <property type="molecule type" value="Genomic_DNA"/>
</dbReference>
<comment type="caution">
    <text evidence="1">The sequence shown here is derived from an EMBL/GenBank/DDBJ whole genome shotgun (WGS) entry which is preliminary data.</text>
</comment>
<reference evidence="1" key="1">
    <citation type="submission" date="2022-05" db="EMBL/GenBank/DDBJ databases">
        <title>Chromosome-level genome of Chaenocephalus aceratus.</title>
        <authorList>
            <person name="Park H."/>
        </authorList>
    </citation>
    <scope>NUCLEOTIDE SEQUENCE</scope>
    <source>
        <strain evidence="1">KU_202001</strain>
    </source>
</reference>
<evidence type="ECO:0000313" key="2">
    <source>
        <dbReference type="Proteomes" id="UP001057452"/>
    </source>
</evidence>
<gene>
    <name evidence="1" type="ORF">KUCAC02_018378</name>
</gene>